<name>A0A6J5MH97_9CAUD</name>
<dbReference type="EMBL" id="LR796416">
    <property type="protein sequence ID" value="CAB4143069.1"/>
    <property type="molecule type" value="Genomic_DNA"/>
</dbReference>
<reference evidence="1" key="1">
    <citation type="submission" date="2020-04" db="EMBL/GenBank/DDBJ databases">
        <authorList>
            <person name="Chiriac C."/>
            <person name="Salcher M."/>
            <person name="Ghai R."/>
            <person name="Kavagutti S V."/>
        </authorList>
    </citation>
    <scope>NUCLEOTIDE SEQUENCE</scope>
</reference>
<protein>
    <submittedName>
        <fullName evidence="1">Uncharacterized protein</fullName>
    </submittedName>
</protein>
<proteinExistence type="predicted"/>
<organism evidence="1">
    <name type="scientific">uncultured Caudovirales phage</name>
    <dbReference type="NCBI Taxonomy" id="2100421"/>
    <lineage>
        <taxon>Viruses</taxon>
        <taxon>Duplodnaviria</taxon>
        <taxon>Heunggongvirae</taxon>
        <taxon>Uroviricota</taxon>
        <taxon>Caudoviricetes</taxon>
        <taxon>Peduoviridae</taxon>
        <taxon>Maltschvirus</taxon>
        <taxon>Maltschvirus maltsch</taxon>
    </lineage>
</organism>
<evidence type="ECO:0000313" key="1">
    <source>
        <dbReference type="EMBL" id="CAB4143069.1"/>
    </source>
</evidence>
<gene>
    <name evidence="1" type="ORF">UFOVP435_55</name>
</gene>
<accession>A0A6J5MH97</accession>
<sequence>MPTETCATCRFFLQSKWHDSSGRCVFQLPPTLAYKVEPGADYVKETDYCDLHRTKDPS</sequence>